<feature type="transmembrane region" description="Helical" evidence="8">
    <location>
        <begin position="178"/>
        <end position="198"/>
    </location>
</feature>
<accession>A0A0D8HFV1</accession>
<dbReference type="PANTHER" id="PTHR23501:SF197">
    <property type="entry name" value="COMD"/>
    <property type="match status" value="1"/>
</dbReference>
<feature type="transmembrane region" description="Helical" evidence="8">
    <location>
        <begin position="344"/>
        <end position="363"/>
    </location>
</feature>
<evidence type="ECO:0000256" key="1">
    <source>
        <dbReference type="ARBA" id="ARBA00004651"/>
    </source>
</evidence>
<dbReference type="GO" id="GO:0005886">
    <property type="term" value="C:plasma membrane"/>
    <property type="evidence" value="ECO:0007669"/>
    <property type="project" value="UniProtKB-SubCell"/>
</dbReference>
<dbReference type="PANTHER" id="PTHR23501">
    <property type="entry name" value="MAJOR FACILITATOR SUPERFAMILY"/>
    <property type="match status" value="1"/>
</dbReference>
<keyword evidence="3" id="KW-0813">Transport</keyword>
<dbReference type="Gene3D" id="1.20.1720.10">
    <property type="entry name" value="Multidrug resistance protein D"/>
    <property type="match status" value="1"/>
</dbReference>
<organism evidence="10 11">
    <name type="scientific">Acidithrix ferrooxidans</name>
    <dbReference type="NCBI Taxonomy" id="1280514"/>
    <lineage>
        <taxon>Bacteria</taxon>
        <taxon>Bacillati</taxon>
        <taxon>Actinomycetota</taxon>
        <taxon>Acidimicrobiia</taxon>
        <taxon>Acidimicrobiales</taxon>
        <taxon>Acidimicrobiaceae</taxon>
        <taxon>Acidithrix</taxon>
    </lineage>
</organism>
<dbReference type="NCBIfam" id="TIGR00711">
    <property type="entry name" value="efflux_EmrB"/>
    <property type="match status" value="1"/>
</dbReference>
<dbReference type="RefSeq" id="WP_052606139.1">
    <property type="nucleotide sequence ID" value="NZ_JXYS01000077.1"/>
</dbReference>
<evidence type="ECO:0000256" key="3">
    <source>
        <dbReference type="ARBA" id="ARBA00022448"/>
    </source>
</evidence>
<feature type="transmembrane region" description="Helical" evidence="8">
    <location>
        <begin position="271"/>
        <end position="298"/>
    </location>
</feature>
<evidence type="ECO:0000256" key="8">
    <source>
        <dbReference type="SAM" id="Phobius"/>
    </source>
</evidence>
<dbReference type="EMBL" id="JXYS01000077">
    <property type="protein sequence ID" value="KJF16677.1"/>
    <property type="molecule type" value="Genomic_DNA"/>
</dbReference>
<dbReference type="GO" id="GO:0022857">
    <property type="term" value="F:transmembrane transporter activity"/>
    <property type="evidence" value="ECO:0007669"/>
    <property type="project" value="InterPro"/>
</dbReference>
<feature type="transmembrane region" description="Helical" evidence="8">
    <location>
        <begin position="59"/>
        <end position="78"/>
    </location>
</feature>
<dbReference type="FunFam" id="1.20.1720.10:FF:000004">
    <property type="entry name" value="EmrB/QacA family drug resistance transporter"/>
    <property type="match status" value="1"/>
</dbReference>
<evidence type="ECO:0000256" key="2">
    <source>
        <dbReference type="ARBA" id="ARBA00007520"/>
    </source>
</evidence>
<protein>
    <submittedName>
        <fullName evidence="10">Multidrug resistance protein 3</fullName>
    </submittedName>
</protein>
<dbReference type="PRINTS" id="PR01036">
    <property type="entry name" value="TCRTETB"/>
</dbReference>
<evidence type="ECO:0000313" key="10">
    <source>
        <dbReference type="EMBL" id="KJF16677.1"/>
    </source>
</evidence>
<evidence type="ECO:0000256" key="7">
    <source>
        <dbReference type="ARBA" id="ARBA00023136"/>
    </source>
</evidence>
<evidence type="ECO:0000256" key="6">
    <source>
        <dbReference type="ARBA" id="ARBA00022989"/>
    </source>
</evidence>
<dbReference type="Gene3D" id="1.20.1250.20">
    <property type="entry name" value="MFS general substrate transporter like domains"/>
    <property type="match status" value="1"/>
</dbReference>
<dbReference type="SUPFAM" id="SSF103473">
    <property type="entry name" value="MFS general substrate transporter"/>
    <property type="match status" value="1"/>
</dbReference>
<feature type="domain" description="Major facilitator superfamily (MFS) profile" evidence="9">
    <location>
        <begin position="25"/>
        <end position="506"/>
    </location>
</feature>
<keyword evidence="7 8" id="KW-0472">Membrane</keyword>
<feature type="transmembrane region" description="Helical" evidence="8">
    <location>
        <begin position="24"/>
        <end position="47"/>
    </location>
</feature>
<dbReference type="InterPro" id="IPR020846">
    <property type="entry name" value="MFS_dom"/>
</dbReference>
<dbReference type="Pfam" id="PF07690">
    <property type="entry name" value="MFS_1"/>
    <property type="match status" value="1"/>
</dbReference>
<evidence type="ECO:0000256" key="4">
    <source>
        <dbReference type="ARBA" id="ARBA00022475"/>
    </source>
</evidence>
<feature type="transmembrane region" description="Helical" evidence="8">
    <location>
        <begin position="148"/>
        <end position="166"/>
    </location>
</feature>
<sequence>MAKTEPSQVNDVDRPPQEESNVRLIIGALMLAMLLAALDQTIVSTALPTIAGDLGGINHLSWVVTAYLITSTITTPLWGKLGDMYGRKKLFQTSIVIFLVGSALSGISGNMTQLIAFRALQGIGAGGLMTGAQAIIGDIVSPRQRGRYQGLFGAVFGLASVIGPLLGGYFTDSLSWRWVFYVNLPIGIAALVVIAVVLKLPVRVSPHRVDYLGTALMAASITSLILVTTWGGTTYSWSSPTIIGLTIFGVVTLVAFALVERKATEPLISPAMFKVPSVAVLSAMGFIVGFGMFGSIVYLPTFLQTVFNSSPTKSGLQLLPLMAGVLITSLLTGQLISKFGKYKIFPILGTALMTIAMYLLSTLTASTSIVILSIYSLILGLGLGAVMQVLVIAVQNAVPYEMLGVATSSATFFRSIGGSFGVAIFGAIFTSRLTHNMAIYLPKSSAGSFSSSSLALSPSALAKLPPAIHAGFVQAFAHSLDTVFLIGTPITLVALLLAFLIKEIPLRNSISKTPAIVE</sequence>
<keyword evidence="5 8" id="KW-0812">Transmembrane</keyword>
<comment type="similarity">
    <text evidence="2">Belongs to the major facilitator superfamily. TCR/Tet family.</text>
</comment>
<dbReference type="CDD" id="cd17502">
    <property type="entry name" value="MFS_Azr1_MDR_like"/>
    <property type="match status" value="1"/>
</dbReference>
<reference evidence="10 11" key="1">
    <citation type="submission" date="2015-01" db="EMBL/GenBank/DDBJ databases">
        <title>Draft genome of the acidophilic iron oxidizer Acidithrix ferrooxidans strain Py-F3.</title>
        <authorList>
            <person name="Poehlein A."/>
            <person name="Eisen S."/>
            <person name="Schloemann M."/>
            <person name="Johnson B.D."/>
            <person name="Daniel R."/>
            <person name="Muehling M."/>
        </authorList>
    </citation>
    <scope>NUCLEOTIDE SEQUENCE [LARGE SCALE GENOMIC DNA]</scope>
    <source>
        <strain evidence="10 11">Py-F3</strain>
    </source>
</reference>
<name>A0A0D8HFV1_9ACTN</name>
<dbReference type="InterPro" id="IPR004638">
    <property type="entry name" value="EmrB-like"/>
</dbReference>
<feature type="transmembrane region" description="Helical" evidence="8">
    <location>
        <begin position="415"/>
        <end position="434"/>
    </location>
</feature>
<keyword evidence="6 8" id="KW-1133">Transmembrane helix</keyword>
<dbReference type="Proteomes" id="UP000032360">
    <property type="component" value="Unassembled WGS sequence"/>
</dbReference>
<evidence type="ECO:0000259" key="9">
    <source>
        <dbReference type="PROSITE" id="PS50850"/>
    </source>
</evidence>
<feature type="transmembrane region" description="Helical" evidence="8">
    <location>
        <begin position="482"/>
        <end position="501"/>
    </location>
</feature>
<feature type="transmembrane region" description="Helical" evidence="8">
    <location>
        <begin position="318"/>
        <end position="337"/>
    </location>
</feature>
<keyword evidence="11" id="KW-1185">Reference proteome</keyword>
<keyword evidence="4" id="KW-1003">Cell membrane</keyword>
<gene>
    <name evidence="10" type="primary">bmr33</name>
    <name evidence="10" type="ORF">AXFE_24520</name>
</gene>
<feature type="transmembrane region" description="Helical" evidence="8">
    <location>
        <begin position="369"/>
        <end position="394"/>
    </location>
</feature>
<evidence type="ECO:0000313" key="11">
    <source>
        <dbReference type="Proteomes" id="UP000032360"/>
    </source>
</evidence>
<dbReference type="InterPro" id="IPR011701">
    <property type="entry name" value="MFS"/>
</dbReference>
<feature type="transmembrane region" description="Helical" evidence="8">
    <location>
        <begin position="237"/>
        <end position="259"/>
    </location>
</feature>
<feature type="transmembrane region" description="Helical" evidence="8">
    <location>
        <begin position="90"/>
        <end position="109"/>
    </location>
</feature>
<comment type="caution">
    <text evidence="10">The sequence shown here is derived from an EMBL/GenBank/DDBJ whole genome shotgun (WGS) entry which is preliminary data.</text>
</comment>
<proteinExistence type="inferred from homology"/>
<evidence type="ECO:0000256" key="5">
    <source>
        <dbReference type="ARBA" id="ARBA00022692"/>
    </source>
</evidence>
<dbReference type="STRING" id="1280514.AXFE_24520"/>
<feature type="transmembrane region" description="Helical" evidence="8">
    <location>
        <begin position="210"/>
        <end position="231"/>
    </location>
</feature>
<feature type="transmembrane region" description="Helical" evidence="8">
    <location>
        <begin position="115"/>
        <end position="136"/>
    </location>
</feature>
<dbReference type="InterPro" id="IPR036259">
    <property type="entry name" value="MFS_trans_sf"/>
</dbReference>
<comment type="subcellular location">
    <subcellularLocation>
        <location evidence="1">Cell membrane</location>
        <topology evidence="1">Multi-pass membrane protein</topology>
    </subcellularLocation>
</comment>
<dbReference type="PATRIC" id="fig|1280514.3.peg.3235"/>
<dbReference type="PROSITE" id="PS50850">
    <property type="entry name" value="MFS"/>
    <property type="match status" value="1"/>
</dbReference>
<dbReference type="AlphaFoldDB" id="A0A0D8HFV1"/>